<dbReference type="InterPro" id="IPR026891">
    <property type="entry name" value="Fn3-like"/>
</dbReference>
<dbReference type="GO" id="GO:0008422">
    <property type="term" value="F:beta-glucosidase activity"/>
    <property type="evidence" value="ECO:0007669"/>
    <property type="project" value="UniProtKB-EC"/>
</dbReference>
<dbReference type="AlphaFoldDB" id="A0A380BWE4"/>
<dbReference type="PRINTS" id="PR00133">
    <property type="entry name" value="GLHYDRLASE3"/>
</dbReference>
<accession>A0A380BWE4</accession>
<dbReference type="EC" id="3.2.1.21" evidence="5"/>
<dbReference type="PANTHER" id="PTHR42715">
    <property type="entry name" value="BETA-GLUCOSIDASE"/>
    <property type="match status" value="1"/>
</dbReference>
<name>A0A380BWE4_SPHSI</name>
<dbReference type="Pfam" id="PF14310">
    <property type="entry name" value="Fn3-like"/>
    <property type="match status" value="1"/>
</dbReference>
<keyword evidence="2 5" id="KW-0378">Hydrolase</keyword>
<dbReference type="InterPro" id="IPR037524">
    <property type="entry name" value="PA14/GLEYA"/>
</dbReference>
<dbReference type="Gene3D" id="3.40.50.1700">
    <property type="entry name" value="Glycoside hydrolase family 3 C-terminal domain"/>
    <property type="match status" value="2"/>
</dbReference>
<dbReference type="InterPro" id="IPR036881">
    <property type="entry name" value="Glyco_hydro_3_C_sf"/>
</dbReference>
<dbReference type="InterPro" id="IPR011658">
    <property type="entry name" value="PA14_dom"/>
</dbReference>
<proteinExistence type="inferred from homology"/>
<dbReference type="PROSITE" id="PS51820">
    <property type="entry name" value="PA14"/>
    <property type="match status" value="1"/>
</dbReference>
<dbReference type="Proteomes" id="UP000254893">
    <property type="component" value="Unassembled WGS sequence"/>
</dbReference>
<dbReference type="SUPFAM" id="SSF52279">
    <property type="entry name" value="Beta-D-glucan exohydrolase, C-terminal domain"/>
    <property type="match status" value="1"/>
</dbReference>
<dbReference type="InterPro" id="IPR050288">
    <property type="entry name" value="Cellulose_deg_GH3"/>
</dbReference>
<organism evidence="5 6">
    <name type="scientific">Sphingobacterium spiritivorum</name>
    <name type="common">Flavobacterium spiritivorum</name>
    <dbReference type="NCBI Taxonomy" id="258"/>
    <lineage>
        <taxon>Bacteria</taxon>
        <taxon>Pseudomonadati</taxon>
        <taxon>Bacteroidota</taxon>
        <taxon>Sphingobacteriia</taxon>
        <taxon>Sphingobacteriales</taxon>
        <taxon>Sphingobacteriaceae</taxon>
        <taxon>Sphingobacterium</taxon>
    </lineage>
</organism>
<dbReference type="InterPro" id="IPR036962">
    <property type="entry name" value="Glyco_hydro_3_N_sf"/>
</dbReference>
<dbReference type="Pfam" id="PF00933">
    <property type="entry name" value="Glyco_hydro_3"/>
    <property type="match status" value="1"/>
</dbReference>
<dbReference type="SMART" id="SM00758">
    <property type="entry name" value="PA14"/>
    <property type="match status" value="1"/>
</dbReference>
<feature type="domain" description="PA14" evidence="4">
    <location>
        <begin position="491"/>
        <end position="635"/>
    </location>
</feature>
<dbReference type="SMART" id="SM01217">
    <property type="entry name" value="Fn3_like"/>
    <property type="match status" value="1"/>
</dbReference>
<dbReference type="GO" id="GO:0005975">
    <property type="term" value="P:carbohydrate metabolic process"/>
    <property type="evidence" value="ECO:0007669"/>
    <property type="project" value="InterPro"/>
</dbReference>
<evidence type="ECO:0000313" key="5">
    <source>
        <dbReference type="EMBL" id="SUJ07763.1"/>
    </source>
</evidence>
<dbReference type="PANTHER" id="PTHR42715:SF10">
    <property type="entry name" value="BETA-GLUCOSIDASE"/>
    <property type="match status" value="1"/>
</dbReference>
<dbReference type="EMBL" id="UGYW01000002">
    <property type="protein sequence ID" value="SUJ07763.1"/>
    <property type="molecule type" value="Genomic_DNA"/>
</dbReference>
<evidence type="ECO:0000313" key="6">
    <source>
        <dbReference type="Proteomes" id="UP000254893"/>
    </source>
</evidence>
<dbReference type="FunFam" id="2.60.40.10:FF:000495">
    <property type="entry name" value="Periplasmic beta-glucosidase"/>
    <property type="match status" value="1"/>
</dbReference>
<dbReference type="InterPro" id="IPR013783">
    <property type="entry name" value="Ig-like_fold"/>
</dbReference>
<dbReference type="InterPro" id="IPR017853">
    <property type="entry name" value="GH"/>
</dbReference>
<feature type="signal peptide" evidence="3">
    <location>
        <begin position="1"/>
        <end position="21"/>
    </location>
</feature>
<dbReference type="SUPFAM" id="SSF51445">
    <property type="entry name" value="(Trans)glycosidases"/>
    <property type="match status" value="1"/>
</dbReference>
<dbReference type="RefSeq" id="WP_115169872.1">
    <property type="nucleotide sequence ID" value="NZ_UGYW01000002.1"/>
</dbReference>
<sequence>MKKQTVLLSTALLLQSFVSFGQQKPIYKDPAQPVEKRVQDLLSRMTPEEKFWQCFMIPGDLDHVPKDQYKHGIFGFQVSAGTQGGGAAGQLLQYNANEGAEQLVRKINAIQKYFVEQSRLGIPIIPFDEALHGLMREGATAFPQAIGLSSTFDPALMHEVATAIATESRLRGIRQILTPVVNLANDVRWGRTEETYGEDPYLSSLMGVAFVSAFEKQDIITTPKHFLANVGDGGRDSYPIFWNKRFLEETHLVPFKKAFQQGKSRSVMTAYNLIDGRPSTASKWLLTDKLKGEWKFDGFIISDASAVGGSTVLHYTAKDYPDASAQAINAGLDVIFQTEYDHYKLFIPPFLDGRISKTRIDDAVSRVLKAKFELGLFEQPYVSEKDIQKLVTQINNKPIAQRAAEGSFVLLQNQNHTLPINASYKKILIVGEEATAARLGGYSGPGNGKVSILQGIQEYAKGKGLDIRYAKGITMKLLSTSIVDPAYLTSGNAKGLKGEYFNNASVSGTPAFTRTDEKIDFSWTLGSPDDKQLKTDLYSIRWTGQITAPASGTYEIGLKGNDGYRLYVDNKLIVDKWEKESYSTSTAPFQFEKDKSYPIRVEFREMRGNAHIELVWNYGLPDYKKDYDEALAKAKDADYIIVTTGIHEGEFQDRALLNLEGNQEQFIQDISTLNKPTTVLLVGGSAIKTTAWKDKVGAILNVWYPGEEGGHAIANTLFGKVSPSGKLPITYPVHEGQLPLVYNHHPTGRGDDYHHLSGEPLYPFGFGMSYSTFDFTNLTLETPAVSNQELIRFSVDVTNTGNIDAAEVTQVYVRDLLSSVSRPVLELKAFKKEFIKAGETKKIHFTLDPQELAFFDEQMNRTIEPGEYRILIGNSSKNLPLKTTVSIR</sequence>
<gene>
    <name evidence="5" type="primary">bglX_1</name>
    <name evidence="5" type="ORF">NCTC11388_01813</name>
</gene>
<dbReference type="Pfam" id="PF01915">
    <property type="entry name" value="Glyco_hydro_3_C"/>
    <property type="match status" value="1"/>
</dbReference>
<dbReference type="InterPro" id="IPR001764">
    <property type="entry name" value="Glyco_hydro_3_N"/>
</dbReference>
<evidence type="ECO:0000256" key="3">
    <source>
        <dbReference type="SAM" id="SignalP"/>
    </source>
</evidence>
<dbReference type="Gene3D" id="3.20.20.300">
    <property type="entry name" value="Glycoside hydrolase, family 3, N-terminal domain"/>
    <property type="match status" value="1"/>
</dbReference>
<feature type="chain" id="PRO_5016806034" evidence="3">
    <location>
        <begin position="22"/>
        <end position="888"/>
    </location>
</feature>
<evidence type="ECO:0000256" key="2">
    <source>
        <dbReference type="ARBA" id="ARBA00022801"/>
    </source>
</evidence>
<comment type="similarity">
    <text evidence="1">Belongs to the glycosyl hydrolase 3 family.</text>
</comment>
<dbReference type="Gene3D" id="2.60.40.10">
    <property type="entry name" value="Immunoglobulins"/>
    <property type="match status" value="1"/>
</dbReference>
<evidence type="ECO:0000256" key="1">
    <source>
        <dbReference type="ARBA" id="ARBA00005336"/>
    </source>
</evidence>
<keyword evidence="3" id="KW-0732">Signal</keyword>
<dbReference type="Pfam" id="PF07691">
    <property type="entry name" value="PA14"/>
    <property type="match status" value="1"/>
</dbReference>
<keyword evidence="5" id="KW-0326">Glycosidase</keyword>
<protein>
    <submittedName>
        <fullName evidence="5">Periplasmic beta-glucosidase</fullName>
        <ecNumber evidence="5">3.2.1.21</ecNumber>
    </submittedName>
</protein>
<reference evidence="5 6" key="1">
    <citation type="submission" date="2018-06" db="EMBL/GenBank/DDBJ databases">
        <authorList>
            <consortium name="Pathogen Informatics"/>
            <person name="Doyle S."/>
        </authorList>
    </citation>
    <scope>NUCLEOTIDE SEQUENCE [LARGE SCALE GENOMIC DNA]</scope>
    <source>
        <strain evidence="5 6">NCTC11388</strain>
    </source>
</reference>
<evidence type="ECO:0000259" key="4">
    <source>
        <dbReference type="PROSITE" id="PS51820"/>
    </source>
</evidence>
<dbReference type="InterPro" id="IPR002772">
    <property type="entry name" value="Glyco_hydro_3_C"/>
</dbReference>